<keyword evidence="3" id="KW-1185">Reference proteome</keyword>
<reference evidence="2 3" key="1">
    <citation type="submission" date="2020-01" db="EMBL/GenBank/DDBJ databases">
        <authorList>
            <consortium name="DOE Joint Genome Institute"/>
            <person name="Haridas S."/>
            <person name="Albert R."/>
            <person name="Binder M."/>
            <person name="Bloem J."/>
            <person name="Labutti K."/>
            <person name="Salamov A."/>
            <person name="Andreopoulos B."/>
            <person name="Baker S.E."/>
            <person name="Barry K."/>
            <person name="Bills G."/>
            <person name="Bluhm B.H."/>
            <person name="Cannon C."/>
            <person name="Castanera R."/>
            <person name="Culley D.E."/>
            <person name="Daum C."/>
            <person name="Ezra D."/>
            <person name="Gonzalez J.B."/>
            <person name="Henrissat B."/>
            <person name="Kuo A."/>
            <person name="Liang C."/>
            <person name="Lipzen A."/>
            <person name="Lutzoni F."/>
            <person name="Magnuson J."/>
            <person name="Mondo S."/>
            <person name="Nolan M."/>
            <person name="Ohm R."/>
            <person name="Pangilinan J."/>
            <person name="Park H.-J.H."/>
            <person name="Ramirez L."/>
            <person name="Alfaro M."/>
            <person name="Sun H."/>
            <person name="Tritt A."/>
            <person name="Yoshinaga Y."/>
            <person name="Zwiers L.-H.L."/>
            <person name="Turgeon B.G."/>
            <person name="Goodwin S.B."/>
            <person name="Spatafora J.W."/>
            <person name="Crous P.W."/>
            <person name="Grigoriev I.V."/>
        </authorList>
    </citation>
    <scope>NUCLEOTIDE SEQUENCE [LARGE SCALE GENOMIC DNA]</scope>
    <source>
        <strain evidence="2 3">CBS 611.86</strain>
    </source>
</reference>
<evidence type="ECO:0000313" key="3">
    <source>
        <dbReference type="Proteomes" id="UP000481861"/>
    </source>
</evidence>
<proteinExistence type="predicted"/>
<feature type="compositionally biased region" description="Basic and acidic residues" evidence="1">
    <location>
        <begin position="24"/>
        <end position="35"/>
    </location>
</feature>
<dbReference type="OrthoDB" id="10445000at2759"/>
<sequence>MYPRSSSGARSCKRYGDAGCSYKSESRRTKGRENSPARYCFGPECTDGRKTVAFHVTNALRETAKDAGRDDDKTGCQEDTIRKVHREQATFKEDVALGRSPAKLLEFRRWSHASDNFREPHGTLQGQDEITNLIDEFADSIFPEDYALPPFLTKTSSPDPESPGADLYMEDLHIQDDDMPEHHRIQEPLEKSMKWVLDVRGKIIDFSKLPVATQTELERIFQHFYSAKDEVVPRYSDADAKRHKVFTTMVRNQHKHADSGRCVNNIVWNRSKDPMKFTKSNQDTAKTCDACFNKGSICTRIITDRDESKLCLYALPDDRQVDKDWRSVRFWINKT</sequence>
<dbReference type="EMBL" id="JAADJZ010000029">
    <property type="protein sequence ID" value="KAF2866139.1"/>
    <property type="molecule type" value="Genomic_DNA"/>
</dbReference>
<feature type="region of interest" description="Disordered" evidence="1">
    <location>
        <begin position="1"/>
        <end position="37"/>
    </location>
</feature>
<dbReference type="Proteomes" id="UP000481861">
    <property type="component" value="Unassembled WGS sequence"/>
</dbReference>
<gene>
    <name evidence="2" type="ORF">BDV95DRAFT_612008</name>
</gene>
<name>A0A7C8M2K4_9PLEO</name>
<accession>A0A7C8M2K4</accession>
<dbReference type="AlphaFoldDB" id="A0A7C8M2K4"/>
<protein>
    <submittedName>
        <fullName evidence="2">Uncharacterized protein</fullName>
    </submittedName>
</protein>
<comment type="caution">
    <text evidence="2">The sequence shown here is derived from an EMBL/GenBank/DDBJ whole genome shotgun (WGS) entry which is preliminary data.</text>
</comment>
<evidence type="ECO:0000313" key="2">
    <source>
        <dbReference type="EMBL" id="KAF2866139.1"/>
    </source>
</evidence>
<organism evidence="2 3">
    <name type="scientific">Massariosphaeria phaeospora</name>
    <dbReference type="NCBI Taxonomy" id="100035"/>
    <lineage>
        <taxon>Eukaryota</taxon>
        <taxon>Fungi</taxon>
        <taxon>Dikarya</taxon>
        <taxon>Ascomycota</taxon>
        <taxon>Pezizomycotina</taxon>
        <taxon>Dothideomycetes</taxon>
        <taxon>Pleosporomycetidae</taxon>
        <taxon>Pleosporales</taxon>
        <taxon>Pleosporales incertae sedis</taxon>
        <taxon>Massariosphaeria</taxon>
    </lineage>
</organism>
<evidence type="ECO:0000256" key="1">
    <source>
        <dbReference type="SAM" id="MobiDB-lite"/>
    </source>
</evidence>